<reference evidence="1 2" key="1">
    <citation type="submission" date="2016-10" db="EMBL/GenBank/DDBJ databases">
        <authorList>
            <person name="de Groot N.N."/>
        </authorList>
    </citation>
    <scope>NUCLEOTIDE SEQUENCE [LARGE SCALE GENOMIC DNA]</scope>
    <source>
        <strain evidence="1 2">Sb09</strain>
    </source>
</reference>
<dbReference type="RefSeq" id="WP_200794927.1">
    <property type="nucleotide sequence ID" value="NZ_FNGX01000002.1"/>
</dbReference>
<accession>A0A1G9KH78</accession>
<dbReference type="Proteomes" id="UP000183162">
    <property type="component" value="Unassembled WGS sequence"/>
</dbReference>
<protein>
    <submittedName>
        <fullName evidence="1">Uncharacterized protein</fullName>
    </submittedName>
</protein>
<name>A0A1G9KH78_STREI</name>
<dbReference type="AlphaFoldDB" id="A0A1G9KH78"/>
<proteinExistence type="predicted"/>
<organism evidence="1 2">
    <name type="scientific">Streptococcus equinus</name>
    <name type="common">Streptococcus bovis</name>
    <dbReference type="NCBI Taxonomy" id="1335"/>
    <lineage>
        <taxon>Bacteria</taxon>
        <taxon>Bacillati</taxon>
        <taxon>Bacillota</taxon>
        <taxon>Bacilli</taxon>
        <taxon>Lactobacillales</taxon>
        <taxon>Streptococcaceae</taxon>
        <taxon>Streptococcus</taxon>
    </lineage>
</organism>
<sequence>MTKKHIVREYSPKLRTATCFATTKDFKETEFKTKKQALKYLEKARKEPGQKEYYEVVS</sequence>
<evidence type="ECO:0000313" key="2">
    <source>
        <dbReference type="Proteomes" id="UP000183162"/>
    </source>
</evidence>
<dbReference type="EMBL" id="FNGX01000002">
    <property type="protein sequence ID" value="SDL48765.1"/>
    <property type="molecule type" value="Genomic_DNA"/>
</dbReference>
<evidence type="ECO:0000313" key="1">
    <source>
        <dbReference type="EMBL" id="SDL48765.1"/>
    </source>
</evidence>
<gene>
    <name evidence="1" type="ORF">SAMN05216400_0825</name>
</gene>